<comment type="subcellular location">
    <subcellularLocation>
        <location evidence="1">Nucleus</location>
    </subcellularLocation>
</comment>
<sequence>MSATARGTFPGRPKKKIQKRKVKFQRCLHKHDLGDLKHTCSFIKHSSQHFKLIFNEENEQDIDFVGFSSEECGLRAYKRISKKDSSSSCRDILGSKTHYDKDKVTTRGSHARDASLSPSAKQHNYSSSPGSVLSNTSQSSQSSSFNYSRDADTSSSSDSAFIKYKDSKLDFHRLSKKAKNKDTYEQCSAEEQAKRKHTSVASLKYASEIYLAKNQSLQGIPKSPIKPATFIPPPRRKHLHVLPTGETSIKIRRGIKRKDEGQDQRKGAGHPEVLAKSLLARANRQNRKAESNNQEKKHKNNKVKGFTLPAKSVRSSRIIKVNRKYIDGDTLVYKESSDVDDKASVSSQSTDISQTTDASAGTTPPLSAKCSVSISRISDLQNIVSSHKHKTSEKNTVVSKEKSYRRPLIKQPTFLNNNKACEEDVPSKTTRQQKGAHARRLIKRARFKHPTSSDALVLGKDYAITSELANQKNLIREATFTPPSSKKGGKPSKCHQPGCRSLAQDFNLSPEQWQSLLKPLTVKWKVGDIEKSVPSWSNQEIHNLLHGVHNFGVAWSTVARRYEFHELHRDWLNVRQKALRCKQLGLLNHGYKVKSSVLLQLQPQLSTISNITVFTAQELHVRGLTSNIPCNFGVTQKRGRGQMPGKDKKFNQVDQTAASSKNIVVEQGAKSRIFGTQLTIQQCIPYQSIPGEELYLGVPEVKFQTMLQPRNTNTVPWKPWEIHNVLHGVHYFGVGAWSQISIMYRFRIGHNNLAIRARFRSVCYRGLIVAGDVRPDVLPKLYVVLSNEGKKYFSNHGIPVKLCSLSACQLSSFEHKENCELSRIKKGLQNKKHKYIARLKQPTLVDDSETDDGGKISNDSEDDEMTISPPRRQAYHLFGANPVWDEAAQMDLIELHSDSETTPVLQALEDGLRRNATSPENKNKTTKKKSSPTLLYSKNQLFSSKPGDVAENVTIGTSRNSKGIFLTKEKFSPPTKGKGKGPRIKHVCRRASLVTGLVKATKEDAFPHLTALPKTERERIAAEAEKLKENIPEFTSSDSEVEKISGKAICHTARKEKTTLRKRSVSNRCGACETCTAPPCQECDVCRDSKNQRNMSSMKSMVCLRQKPCLKPIVAEIPAQLKRTKRTLPEEQPASRKSSRLQQQKAPLRSAPTNDASTSGSNIQLPNPSTQSEQTILNRASSTTDSTAVLSPSSHYSVFDNLNEEFIRATIKIDNWKETYDLDLLWKSGGHALITSNPSPPRAVCLLCGSRGLAEKDSHALIYCASCCEPFHRYCADEHYDRPNIAFAMNKGTWLCRRCQYCRVCGHSKNLLECRRCCRTYHKECLGPSYPTKPSSNKVWICMQCVRCKSCGTSKPGSLPGSVWTHDYTMCERCGGLYDKGNFCPICQKCYNDEDYDTRMIQCAKCKRWIHSKCENLSVEMYTLLSHLPDSVQYKCPDCDGRAKQLEELARKEESENTAANTTTKPPDAEKIREMLSRLPSPFWRKTMQKDVQSGLEAVVMALFHNRATYCVLKKNEGKTDALHESDVAMDEDDQSKPHDLFTVRFAVHNKRYQSVSSFWSDVHRIISSVLDLANRAALEKAFKEEAGSVFPWFNFETGRVRDVHDIPEDLLPNATLPPSSEHNYAQWQDKDILVEPGTPNPSPMKSLTCSTPSTISTLDSPLKSAEDLRQCSFCGKYGDHKSTECGRLLFCGQDEWCHVNCALWSAEVYEQHDGSLANVHSAVSRGKMLKCDFCRLPGATVGCNTRDCPKNYHFICARSADCYFQDDKKVFCVRHHNHTNKEILGNEDFDVERLVCVDNDEMRPSRRWQRGMLISNITITIGALIVHQLGRIGAASDSKHCLIPRGFRMTRVFWSTTSSSKKTVYTITVTEKKPSMEGDMTDMIDPHDQSNMTISHNDDTFHNLPQKMDENYHQSRKSLPCRKRLIETLDDNATVSVTQTGLAIPDPLVSAVTSRQSTGTYTLMSSLNTTLPQAVTPLTSTTLSLTSSPPKCAEVVTSNSTNLSPTVATRNNPFLNVPCITSNVIIPVASNVDTKSTDSKLIQPSRFTPSAQSSKIEFGANTSLTDVKPPCSQAVGLCPGMSGTFLQFGGKMYERDFTQLTSNDVAPEVSLNVSGEKKEVCSPQTVVENVKSGVKPDTKQLAMKANTRFDNEKVISNELSALQQDMQVDAIKAALPTSTVSLLVEAKMAAELEKQDLPQEKCMKHVPSLWWKKSNDHEVGKIHFIKSLSGDERVTPKRRPRLRSADNDPTFQLKPSEAPYWKRKNQLLPRFVSKRSPETKHRSCKDPAMNYKEIAANNDGDLEKKFNKCDPSDGGSELKSHPANFNIENHPTDKLVIKQISPTKVITRLIDTKSERIKSNEDNVENNLNSVHELNSSSGQCCDNNDDRSSSNLMPSETEGSSMLEQNKRKTEVSTKTVKNKENSPDCHFVDNEPSINLPLQSLSSTSSFENNMESDEENNGISSSPKRNLRKFALKSSDDDAGDSGTREARQRIQSGKRHPLTRQRSKSQDPNFTMATRTRNPTDVNIVARGDTDGKMSDSYPGLPSSSMRARHRSFGSTSSSPQDQVPASISLSSDIDSPRRYPRRNTYTCLKSFSGLSPSYALASYSRTDRKLPKVDRKQNARKQKKSRSENIFQDKRKRSNKHDSLKVSLTLLSENSVVSLIAGDDFSETDKMQQKSPIYFNEMPVDSETLDVKSSTCKKSENNVEKTSEHSVGNSIDERVNEHTTVASTEIITNVITTPESDEILGNNSASLSDGTDEHINIVKSVLGTVLNNVEKPFACLDTNTELNSRQDATELTLDDEQSFLNESLEVIRGGGDDIMQFTAMDTALSPVPTSPDQLAIHQAKISTEDSILLSRPNLSAPKSFTVGCDKDVLNENSFLVPEVSPSRSINIDESLVQNPDNSLFASECPVLNVDEVQTLLENPEPPLAQPVLNTPQLQPLAFSNDVAVRVQMPLVVSPQVNLINQATPQHTVLPIHTQTVAMRDIGLSAMPVGRAAIPRINSLNRPSQHQFYSGAHITTGVRYQSPTTPFIVQKGGVMPPHAVAAPSRNMVISGHLASSHNIVPHNPTGAVPYSMRVTMAMAGAINCQPLSTQAFSPLLVQSQQQKISSFCEKRPPTCNDNTIPKQFSPGAGYINSTYPKVSIQDDESCQKSLPRQDNLNPPAQSQQCTSSKEDALENLIEFYSAKNNLTPEEKAIVRSIIKSQIKNNQTPSPSKCDTPPTIKQESNNIRKDSAKGNNNSSVNSSQRIPSQHEGIHQQERKKKDSVTLQESNAEYFENAHKTINDLSCLAEIYAKRRNCYKHGSRPLTKVLSSYNIFLGDKHGTGKENKLPPPPKVSLQGMRSRPHLVYEIKSDDGYYVKGTDLQELVNQLLTSVQECRATAKGFNPTIALHSVMTPHAFLGVSHDAVRFLVEQLPGAKYCHRYRAKYHKHKKAKEEITHINPHGCCRAEQYKGRSKPDMFSFLASKHRYPPEFQPDKHQDDDMLQLSNRRVTSMEDLPMAMRFRHLRTFSKEAVGVYRSSIHGRGLYCKRDLEAGEMIMEYTGQMIRKDLTDKREKHYESKSIGCYMFRMDDLYVVDATILGSAARFINHSCEPSCYSRIVHVDGKKHIVIFALRKIYRGEELTYDYKFPIEDETHKITCNCGARSCRKYLN</sequence>
<dbReference type="InterPro" id="IPR019787">
    <property type="entry name" value="Znf_PHD-finger"/>
</dbReference>
<evidence type="ECO:0000256" key="1">
    <source>
        <dbReference type="ARBA" id="ARBA00004123"/>
    </source>
</evidence>
<dbReference type="InterPro" id="IPR001214">
    <property type="entry name" value="SET_dom"/>
</dbReference>
<evidence type="ECO:0000259" key="23">
    <source>
        <dbReference type="PROSITE" id="PS51805"/>
    </source>
</evidence>
<dbReference type="Gene3D" id="3.30.40.10">
    <property type="entry name" value="Zinc/RING finger domain, C3HC4 (zinc finger)"/>
    <property type="match status" value="4"/>
</dbReference>
<dbReference type="PANTHER" id="PTHR45838:SF4">
    <property type="entry name" value="HISTONE-LYSINE N-METHYLTRANSFERASE TRITHORAX"/>
    <property type="match status" value="1"/>
</dbReference>
<accession>A0ABP0GVA4</accession>
<dbReference type="CDD" id="cd19170">
    <property type="entry name" value="SET_KMT2A_2B"/>
    <property type="match status" value="1"/>
</dbReference>
<dbReference type="Pfam" id="PF00628">
    <property type="entry name" value="PHD"/>
    <property type="match status" value="2"/>
</dbReference>
<dbReference type="SMART" id="SM00508">
    <property type="entry name" value="PostSET"/>
    <property type="match status" value="1"/>
</dbReference>
<feature type="domain" description="PHD-type" evidence="19">
    <location>
        <begin position="1242"/>
        <end position="1302"/>
    </location>
</feature>
<dbReference type="SUPFAM" id="SSF82199">
    <property type="entry name" value="SET domain"/>
    <property type="match status" value="1"/>
</dbReference>
<feature type="compositionally biased region" description="Polar residues" evidence="18">
    <location>
        <begin position="3210"/>
        <end position="3233"/>
    </location>
</feature>
<feature type="domain" description="PHD-type" evidence="23">
    <location>
        <begin position="1669"/>
        <end position="1777"/>
    </location>
</feature>
<dbReference type="Gene3D" id="1.20.920.10">
    <property type="entry name" value="Bromodomain-like"/>
    <property type="match status" value="1"/>
</dbReference>
<dbReference type="Pfam" id="PF05964">
    <property type="entry name" value="FYRN"/>
    <property type="match status" value="1"/>
</dbReference>
<evidence type="ECO:0000256" key="16">
    <source>
        <dbReference type="ARBA" id="ARBA00049353"/>
    </source>
</evidence>
<keyword evidence="25" id="KW-1185">Reference proteome</keyword>
<gene>
    <name evidence="24" type="ORF">CVLEPA_LOCUS28061</name>
</gene>
<evidence type="ECO:0000256" key="3">
    <source>
        <dbReference type="ARBA" id="ARBA00022679"/>
    </source>
</evidence>
<evidence type="ECO:0000256" key="18">
    <source>
        <dbReference type="SAM" id="MobiDB-lite"/>
    </source>
</evidence>
<feature type="compositionally biased region" description="Basic and acidic residues" evidence="18">
    <location>
        <begin position="100"/>
        <end position="113"/>
    </location>
</feature>
<dbReference type="PROSITE" id="PS51542">
    <property type="entry name" value="FYRN"/>
    <property type="match status" value="1"/>
</dbReference>
<keyword evidence="14" id="KW-0539">Nucleus</keyword>
<dbReference type="InterPro" id="IPR034732">
    <property type="entry name" value="EPHD"/>
</dbReference>
<dbReference type="PROSITE" id="PS50016">
    <property type="entry name" value="ZF_PHD_2"/>
    <property type="match status" value="3"/>
</dbReference>
<dbReference type="PROSITE" id="PS50868">
    <property type="entry name" value="POST_SET"/>
    <property type="match status" value="1"/>
</dbReference>
<evidence type="ECO:0000256" key="14">
    <source>
        <dbReference type="ARBA" id="ARBA00023242"/>
    </source>
</evidence>
<dbReference type="PANTHER" id="PTHR45838">
    <property type="entry name" value="HISTONE-LYSINE-N-METHYLTRANSFERASE 2 KMT2 FAMILY MEMBER"/>
    <property type="match status" value="1"/>
</dbReference>
<dbReference type="SUPFAM" id="SSF57903">
    <property type="entry name" value="FYVE/PHD zinc finger"/>
    <property type="match status" value="3"/>
</dbReference>
<evidence type="ECO:0000256" key="7">
    <source>
        <dbReference type="ARBA" id="ARBA00022771"/>
    </source>
</evidence>
<dbReference type="EC" id="2.1.1.364" evidence="15"/>
<dbReference type="Pfam" id="PF05965">
    <property type="entry name" value="FYRC"/>
    <property type="match status" value="1"/>
</dbReference>
<feature type="compositionally biased region" description="Basic and acidic residues" evidence="18">
    <location>
        <begin position="257"/>
        <end position="266"/>
    </location>
</feature>
<dbReference type="InterPro" id="IPR001005">
    <property type="entry name" value="SANT/Myb"/>
</dbReference>
<keyword evidence="7 17" id="KW-0863">Zinc-finger</keyword>
<dbReference type="Gene3D" id="3.30.160.360">
    <property type="match status" value="1"/>
</dbReference>
<dbReference type="PROSITE" id="PS51058">
    <property type="entry name" value="ZF_CXXC"/>
    <property type="match status" value="1"/>
</dbReference>
<keyword evidence="9" id="KW-0156">Chromatin regulator</keyword>
<name>A0ABP0GVA4_CLALP</name>
<evidence type="ECO:0000313" key="24">
    <source>
        <dbReference type="EMBL" id="CAK8694714.1"/>
    </source>
</evidence>
<evidence type="ECO:0000313" key="25">
    <source>
        <dbReference type="Proteomes" id="UP001642483"/>
    </source>
</evidence>
<feature type="compositionally biased region" description="Polar residues" evidence="18">
    <location>
        <begin position="3241"/>
        <end position="3255"/>
    </location>
</feature>
<feature type="region of interest" description="Disordered" evidence="18">
    <location>
        <begin position="3210"/>
        <end position="3272"/>
    </location>
</feature>
<dbReference type="InterPro" id="IPR003888">
    <property type="entry name" value="FYrich_N"/>
</dbReference>
<feature type="compositionally biased region" description="Polar residues" evidence="18">
    <location>
        <begin position="3156"/>
        <end position="3176"/>
    </location>
</feature>
<dbReference type="Proteomes" id="UP001642483">
    <property type="component" value="Unassembled WGS sequence"/>
</dbReference>
<dbReference type="PROSITE" id="PS50280">
    <property type="entry name" value="SET"/>
    <property type="match status" value="1"/>
</dbReference>
<keyword evidence="10" id="KW-0805">Transcription regulation</keyword>
<feature type="compositionally biased region" description="Low complexity" evidence="18">
    <location>
        <begin position="131"/>
        <end position="157"/>
    </location>
</feature>
<dbReference type="InterPro" id="IPR003889">
    <property type="entry name" value="FYrich_C"/>
</dbReference>
<evidence type="ECO:0000256" key="5">
    <source>
        <dbReference type="ARBA" id="ARBA00022723"/>
    </source>
</evidence>
<dbReference type="Pfam" id="PF13771">
    <property type="entry name" value="zf-HC5HC2H"/>
    <property type="match status" value="1"/>
</dbReference>
<evidence type="ECO:0000259" key="21">
    <source>
        <dbReference type="PROSITE" id="PS50868"/>
    </source>
</evidence>
<feature type="region of interest" description="Disordered" evidence="18">
    <location>
        <begin position="843"/>
        <end position="868"/>
    </location>
</feature>
<evidence type="ECO:0000259" key="19">
    <source>
        <dbReference type="PROSITE" id="PS50016"/>
    </source>
</evidence>
<feature type="compositionally biased region" description="Polar residues" evidence="18">
    <location>
        <begin position="116"/>
        <end position="130"/>
    </location>
</feature>
<organism evidence="24 25">
    <name type="scientific">Clavelina lepadiformis</name>
    <name type="common">Light-bulb sea squirt</name>
    <name type="synonym">Ascidia lepadiformis</name>
    <dbReference type="NCBI Taxonomy" id="159417"/>
    <lineage>
        <taxon>Eukaryota</taxon>
        <taxon>Metazoa</taxon>
        <taxon>Chordata</taxon>
        <taxon>Tunicata</taxon>
        <taxon>Ascidiacea</taxon>
        <taxon>Aplousobranchia</taxon>
        <taxon>Clavelinidae</taxon>
        <taxon>Clavelina</taxon>
    </lineage>
</organism>
<keyword evidence="13" id="KW-0804">Transcription</keyword>
<feature type="region of interest" description="Disordered" evidence="18">
    <location>
        <begin position="912"/>
        <end position="931"/>
    </location>
</feature>
<keyword evidence="6" id="KW-0677">Repeat</keyword>
<evidence type="ECO:0000256" key="12">
    <source>
        <dbReference type="ARBA" id="ARBA00023125"/>
    </source>
</evidence>
<feature type="region of interest" description="Disordered" evidence="18">
    <location>
        <begin position="336"/>
        <end position="366"/>
    </location>
</feature>
<keyword evidence="5" id="KW-0479">Metal-binding</keyword>
<evidence type="ECO:0000256" key="9">
    <source>
        <dbReference type="ARBA" id="ARBA00022853"/>
    </source>
</evidence>
<evidence type="ECO:0000256" key="13">
    <source>
        <dbReference type="ARBA" id="ARBA00023163"/>
    </source>
</evidence>
<dbReference type="InterPro" id="IPR047219">
    <property type="entry name" value="KMT2A_2B_SET"/>
</dbReference>
<reference evidence="24 25" key="1">
    <citation type="submission" date="2024-02" db="EMBL/GenBank/DDBJ databases">
        <authorList>
            <person name="Daric V."/>
            <person name="Darras S."/>
        </authorList>
    </citation>
    <scope>NUCLEOTIDE SEQUENCE [LARGE SCALE GENOMIC DNA]</scope>
</reference>
<feature type="region of interest" description="Disordered" evidence="18">
    <location>
        <begin position="100"/>
        <end position="157"/>
    </location>
</feature>
<feature type="compositionally biased region" description="Polar residues" evidence="18">
    <location>
        <begin position="1140"/>
        <end position="1188"/>
    </location>
</feature>
<feature type="compositionally biased region" description="Basic and acidic residues" evidence="18">
    <location>
        <begin position="2407"/>
        <end position="2432"/>
    </location>
</feature>
<evidence type="ECO:0000256" key="15">
    <source>
        <dbReference type="ARBA" id="ARBA00023620"/>
    </source>
</evidence>
<dbReference type="SMART" id="SM00541">
    <property type="entry name" value="FYRN"/>
    <property type="match status" value="1"/>
</dbReference>
<comment type="caution">
    <text evidence="24">The sequence shown here is derived from an EMBL/GenBank/DDBJ whole genome shotgun (WGS) entry which is preliminary data.</text>
</comment>
<evidence type="ECO:0000256" key="11">
    <source>
        <dbReference type="ARBA" id="ARBA00023117"/>
    </source>
</evidence>
<feature type="domain" description="SET" evidence="20">
    <location>
        <begin position="3519"/>
        <end position="3635"/>
    </location>
</feature>
<feature type="compositionally biased region" description="Basic residues" evidence="18">
    <location>
        <begin position="2497"/>
        <end position="2508"/>
    </location>
</feature>
<evidence type="ECO:0000256" key="6">
    <source>
        <dbReference type="ARBA" id="ARBA00022737"/>
    </source>
</evidence>
<proteinExistence type="predicted"/>
<dbReference type="EMBL" id="CAWYQH010000141">
    <property type="protein sequence ID" value="CAK8694714.1"/>
    <property type="molecule type" value="Genomic_DNA"/>
</dbReference>
<evidence type="ECO:0000256" key="10">
    <source>
        <dbReference type="ARBA" id="ARBA00023015"/>
    </source>
</evidence>
<dbReference type="SMART" id="SM00317">
    <property type="entry name" value="SET"/>
    <property type="match status" value="1"/>
</dbReference>
<evidence type="ECO:0000256" key="8">
    <source>
        <dbReference type="ARBA" id="ARBA00022833"/>
    </source>
</evidence>
<keyword evidence="4" id="KW-0949">S-adenosyl-L-methionine</keyword>
<keyword evidence="11" id="KW-0103">Bromodomain</keyword>
<feature type="domain" description="CXXC-type" evidence="22">
    <location>
        <begin position="1059"/>
        <end position="1110"/>
    </location>
</feature>
<feature type="domain" description="PHD-type" evidence="19">
    <location>
        <begin position="1381"/>
        <end position="1442"/>
    </location>
</feature>
<feature type="domain" description="PHD-type" evidence="19">
    <location>
        <begin position="1299"/>
        <end position="1348"/>
    </location>
</feature>
<dbReference type="InterPro" id="IPR011011">
    <property type="entry name" value="Znf_FYVE_PHD"/>
</dbReference>
<feature type="region of interest" description="Disordered" evidence="18">
    <location>
        <begin position="2232"/>
        <end position="2258"/>
    </location>
</feature>
<evidence type="ECO:0000259" key="20">
    <source>
        <dbReference type="PROSITE" id="PS50280"/>
    </source>
</evidence>
<feature type="region of interest" description="Disordered" evidence="18">
    <location>
        <begin position="3151"/>
        <end position="3177"/>
    </location>
</feature>
<protein>
    <recommendedName>
        <fullName evidence="15">[histone H3]-lysine(4) N-methyltransferase</fullName>
        <ecNumber evidence="15">2.1.1.364</ecNumber>
    </recommendedName>
</protein>
<feature type="region of interest" description="Disordered" evidence="18">
    <location>
        <begin position="1124"/>
        <end position="1188"/>
    </location>
</feature>
<dbReference type="PROSITE" id="PS51805">
    <property type="entry name" value="EPHD"/>
    <property type="match status" value="1"/>
</dbReference>
<dbReference type="Pfam" id="PF00856">
    <property type="entry name" value="SET"/>
    <property type="match status" value="1"/>
</dbReference>
<dbReference type="CDD" id="cd15664">
    <property type="entry name" value="ePHD_KMT2A_like"/>
    <property type="match status" value="1"/>
</dbReference>
<keyword evidence="2" id="KW-0489">Methyltransferase</keyword>
<dbReference type="PROSITE" id="PS51543">
    <property type="entry name" value="FYRC"/>
    <property type="match status" value="1"/>
</dbReference>
<feature type="region of interest" description="Disordered" evidence="18">
    <location>
        <begin position="2612"/>
        <end position="2645"/>
    </location>
</feature>
<feature type="compositionally biased region" description="Basic and acidic residues" evidence="18">
    <location>
        <begin position="3259"/>
        <end position="3271"/>
    </location>
</feature>
<dbReference type="InterPro" id="IPR036427">
    <property type="entry name" value="Bromodomain-like_sf"/>
</dbReference>
<feature type="region of interest" description="Disordered" evidence="18">
    <location>
        <begin position="252"/>
        <end position="309"/>
    </location>
</feature>
<dbReference type="SMART" id="SM00717">
    <property type="entry name" value="SANT"/>
    <property type="match status" value="2"/>
</dbReference>
<feature type="compositionally biased region" description="Polar residues" evidence="18">
    <location>
        <begin position="2435"/>
        <end position="2453"/>
    </location>
</feature>
<feature type="compositionally biased region" description="Polar residues" evidence="18">
    <location>
        <begin position="2511"/>
        <end position="2526"/>
    </location>
</feature>
<dbReference type="InterPro" id="IPR003616">
    <property type="entry name" value="Post-SET_dom"/>
</dbReference>
<evidence type="ECO:0000259" key="22">
    <source>
        <dbReference type="PROSITE" id="PS51058"/>
    </source>
</evidence>
<feature type="compositionally biased region" description="Polar residues" evidence="18">
    <location>
        <begin position="2558"/>
        <end position="2579"/>
    </location>
</feature>
<dbReference type="SMART" id="SM00542">
    <property type="entry name" value="FYRC"/>
    <property type="match status" value="1"/>
</dbReference>
<dbReference type="SMART" id="SM00249">
    <property type="entry name" value="PHD"/>
    <property type="match status" value="4"/>
</dbReference>
<feature type="region of interest" description="Disordered" evidence="18">
    <location>
        <begin position="2374"/>
        <end position="2586"/>
    </location>
</feature>
<feature type="compositionally biased region" description="Basic and acidic residues" evidence="18">
    <location>
        <begin position="2612"/>
        <end position="2623"/>
    </location>
</feature>
<keyword evidence="8" id="KW-0862">Zinc</keyword>
<feature type="domain" description="Post-SET" evidence="21">
    <location>
        <begin position="3643"/>
        <end position="3659"/>
    </location>
</feature>
<keyword evidence="12" id="KW-0238">DNA-binding</keyword>
<evidence type="ECO:0000256" key="4">
    <source>
        <dbReference type="ARBA" id="ARBA00022691"/>
    </source>
</evidence>
<comment type="catalytic activity">
    <reaction evidence="16">
        <text>L-lysyl(4)-[histone H3] + S-adenosyl-L-methionine = N(6)-methyl-L-lysyl(4)-[histone H3] + S-adenosyl-L-homocysteine + H(+)</text>
        <dbReference type="Rhea" id="RHEA:60264"/>
        <dbReference type="Rhea" id="RHEA-COMP:15543"/>
        <dbReference type="Rhea" id="RHEA-COMP:15547"/>
        <dbReference type="ChEBI" id="CHEBI:15378"/>
        <dbReference type="ChEBI" id="CHEBI:29969"/>
        <dbReference type="ChEBI" id="CHEBI:57856"/>
        <dbReference type="ChEBI" id="CHEBI:59789"/>
        <dbReference type="ChEBI" id="CHEBI:61929"/>
        <dbReference type="EC" id="2.1.1.364"/>
    </reaction>
    <physiologicalReaction direction="left-to-right" evidence="16">
        <dbReference type="Rhea" id="RHEA:60265"/>
    </physiologicalReaction>
</comment>
<evidence type="ECO:0000256" key="17">
    <source>
        <dbReference type="PROSITE-ProRule" id="PRU00509"/>
    </source>
</evidence>
<dbReference type="InterPro" id="IPR002857">
    <property type="entry name" value="Znf_CXXC"/>
</dbReference>
<evidence type="ECO:0000256" key="2">
    <source>
        <dbReference type="ARBA" id="ARBA00022603"/>
    </source>
</evidence>
<keyword evidence="3" id="KW-0808">Transferase</keyword>
<dbReference type="CDD" id="cd15508">
    <property type="entry name" value="PHD3_KMT2A_like"/>
    <property type="match status" value="1"/>
</dbReference>
<dbReference type="InterPro" id="IPR001965">
    <property type="entry name" value="Znf_PHD"/>
</dbReference>
<dbReference type="Gene3D" id="2.170.270.10">
    <property type="entry name" value="SET domain"/>
    <property type="match status" value="1"/>
</dbReference>
<dbReference type="CDD" id="cd15506">
    <property type="entry name" value="PHD1_KMT2A_like"/>
    <property type="match status" value="1"/>
</dbReference>
<dbReference type="InterPro" id="IPR013083">
    <property type="entry name" value="Znf_RING/FYVE/PHD"/>
</dbReference>
<feature type="compositionally biased region" description="Polar residues" evidence="18">
    <location>
        <begin position="2391"/>
        <end position="2406"/>
    </location>
</feature>
<feature type="compositionally biased region" description="Polar residues" evidence="18">
    <location>
        <begin position="2374"/>
        <end position="2384"/>
    </location>
</feature>
<dbReference type="InterPro" id="IPR046341">
    <property type="entry name" value="SET_dom_sf"/>
</dbReference>
<feature type="compositionally biased region" description="Low complexity" evidence="18">
    <location>
        <begin position="344"/>
        <end position="360"/>
    </location>
</feature>